<evidence type="ECO:0000313" key="6">
    <source>
        <dbReference type="Proteomes" id="UP000471152"/>
    </source>
</evidence>
<proteinExistence type="predicted"/>
<dbReference type="RefSeq" id="WP_163612087.1">
    <property type="nucleotide sequence ID" value="NZ_JAAGWB010000046.1"/>
</dbReference>
<reference evidence="3 5" key="1">
    <citation type="submission" date="2020-01" db="EMBL/GenBank/DDBJ databases">
        <title>the WGS Modestobacter muralis CPCC 204518.</title>
        <authorList>
            <person name="Jiang Z."/>
        </authorList>
    </citation>
    <scope>NUCLEOTIDE SEQUENCE [LARGE SCALE GENOMIC DNA]</scope>
    <source>
        <strain evidence="3 5">DSM 100205</strain>
    </source>
</reference>
<feature type="non-terminal residue" evidence="3">
    <location>
        <position position="1"/>
    </location>
</feature>
<dbReference type="SMART" id="SM00507">
    <property type="entry name" value="HNHc"/>
    <property type="match status" value="1"/>
</dbReference>
<comment type="caution">
    <text evidence="3">The sequence shown here is derived from an EMBL/GenBank/DDBJ whole genome shotgun (WGS) entry which is preliminary data.</text>
</comment>
<feature type="region of interest" description="Disordered" evidence="1">
    <location>
        <begin position="119"/>
        <end position="150"/>
    </location>
</feature>
<name>A0A6P0EUX1_9ACTN</name>
<dbReference type="InterPro" id="IPR003615">
    <property type="entry name" value="HNH_nuc"/>
</dbReference>
<dbReference type="CDD" id="cd00085">
    <property type="entry name" value="HNHc"/>
    <property type="match status" value="1"/>
</dbReference>
<dbReference type="AlphaFoldDB" id="A0A6P0EUX1"/>
<dbReference type="Gene3D" id="1.10.30.50">
    <property type="match status" value="1"/>
</dbReference>
<feature type="region of interest" description="Disordered" evidence="1">
    <location>
        <begin position="211"/>
        <end position="236"/>
    </location>
</feature>
<evidence type="ECO:0000256" key="1">
    <source>
        <dbReference type="SAM" id="MobiDB-lite"/>
    </source>
</evidence>
<sequence length="380" mass="40606">TPVRLQERTAAALIAVDAAAADRRRKKAERAADVRTRPAGDGMSELIADLPTPVAAACRETVDTYARMTKNDGDERPIGQLRALVLSDLILRPWDTSRPPVTAHLQVIAPLPAIGGRHASGSVHAAPAGAPSDEDETRPPPAWAPSDEDVATVDGSSITHQQLRHLLEELDALCPGGLQPPTGGSSDISLADPVTGALRATVSPRELQRLVRNGCQQHPPRSRDIAGRRRRGEGDAALDEPLSAACDCPVLDRPPPIDRYTPTPAHRRFVHARDRTCRHPGCRRPAARTDLDHVHAHGDGGPTDCANLCCLCRRHHRLKTHAPGWRFTMTSDGILSVTTPSGVTRTTRPPGLRVLAGQRGLAGLQLSGSGAPPDDDPPPF</sequence>
<dbReference type="Proteomes" id="UP000468828">
    <property type="component" value="Unassembled WGS sequence"/>
</dbReference>
<gene>
    <name evidence="4" type="ORF">G3R41_15955</name>
    <name evidence="3" type="ORF">GCU67_15305</name>
</gene>
<keyword evidence="3" id="KW-0378">Hydrolase</keyword>
<dbReference type="Proteomes" id="UP000471152">
    <property type="component" value="Unassembled WGS sequence"/>
</dbReference>
<evidence type="ECO:0000259" key="2">
    <source>
        <dbReference type="SMART" id="SM00507"/>
    </source>
</evidence>
<accession>A0A6P0EUX1</accession>
<feature type="domain" description="HNH nuclease" evidence="2">
    <location>
        <begin position="265"/>
        <end position="317"/>
    </location>
</feature>
<dbReference type="EMBL" id="JAAGWH010000044">
    <property type="protein sequence ID" value="NEK95521.1"/>
    <property type="molecule type" value="Genomic_DNA"/>
</dbReference>
<evidence type="ECO:0000313" key="4">
    <source>
        <dbReference type="EMBL" id="NEN52409.1"/>
    </source>
</evidence>
<reference evidence="4 6" key="2">
    <citation type="submission" date="2020-02" db="EMBL/GenBank/DDBJ databases">
        <title>The WGS of Modestobacter muralis DSM 100205.</title>
        <authorList>
            <person name="Jiang Z."/>
        </authorList>
    </citation>
    <scope>NUCLEOTIDE SEQUENCE [LARGE SCALE GENOMIC DNA]</scope>
    <source>
        <strain evidence="4 6">DSM 100205</strain>
    </source>
</reference>
<keyword evidence="3" id="KW-0255">Endonuclease</keyword>
<organism evidence="3 5">
    <name type="scientific">Modestobacter muralis</name>
    <dbReference type="NCBI Taxonomy" id="1608614"/>
    <lineage>
        <taxon>Bacteria</taxon>
        <taxon>Bacillati</taxon>
        <taxon>Actinomycetota</taxon>
        <taxon>Actinomycetes</taxon>
        <taxon>Geodermatophilales</taxon>
        <taxon>Geodermatophilaceae</taxon>
        <taxon>Modestobacter</taxon>
    </lineage>
</organism>
<keyword evidence="5" id="KW-1185">Reference proteome</keyword>
<evidence type="ECO:0000313" key="3">
    <source>
        <dbReference type="EMBL" id="NEK95521.1"/>
    </source>
</evidence>
<evidence type="ECO:0000313" key="5">
    <source>
        <dbReference type="Proteomes" id="UP000468828"/>
    </source>
</evidence>
<protein>
    <submittedName>
        <fullName evidence="3">HNH endonuclease</fullName>
    </submittedName>
</protein>
<dbReference type="EMBL" id="JAAGWB010000046">
    <property type="protein sequence ID" value="NEN52409.1"/>
    <property type="molecule type" value="Genomic_DNA"/>
</dbReference>
<keyword evidence="3" id="KW-0540">Nuclease</keyword>
<dbReference type="GO" id="GO:0004519">
    <property type="term" value="F:endonuclease activity"/>
    <property type="evidence" value="ECO:0007669"/>
    <property type="project" value="UniProtKB-KW"/>
</dbReference>